<dbReference type="PANTHER" id="PTHR47338">
    <property type="entry name" value="ZN(II)2CYS6 TRANSCRIPTION FACTOR (EUROFUNG)-RELATED"/>
    <property type="match status" value="1"/>
</dbReference>
<dbReference type="EMBL" id="JBANRG010000006">
    <property type="protein sequence ID" value="KAK7465651.1"/>
    <property type="molecule type" value="Genomic_DNA"/>
</dbReference>
<reference evidence="7 9" key="1">
    <citation type="submission" date="2024-01" db="EMBL/GenBank/DDBJ databases">
        <title>A draft genome for the cacao thread blight pathogen Marasmiellus scandens.</title>
        <authorList>
            <person name="Baruah I.K."/>
            <person name="Leung J."/>
            <person name="Bukari Y."/>
            <person name="Amoako-Attah I."/>
            <person name="Meinhardt L.W."/>
            <person name="Bailey B.A."/>
            <person name="Cohen S.P."/>
        </authorList>
    </citation>
    <scope>NUCLEOTIDE SEQUENCE [LARGE SCALE GENOMIC DNA]</scope>
    <source>
        <strain evidence="7 9">GH-19</strain>
    </source>
</reference>
<dbReference type="Gene3D" id="4.10.240.10">
    <property type="entry name" value="Zn(2)-C6 fungal-type DNA-binding domain"/>
    <property type="match status" value="1"/>
</dbReference>
<evidence type="ECO:0008006" key="10">
    <source>
        <dbReference type="Google" id="ProtNLM"/>
    </source>
</evidence>
<keyword evidence="3" id="KW-0805">Transcription regulation</keyword>
<keyword evidence="5" id="KW-0539">Nucleus</keyword>
<dbReference type="InterPro" id="IPR036864">
    <property type="entry name" value="Zn2-C6_fun-type_DNA-bd_sf"/>
</dbReference>
<dbReference type="CDD" id="cd12148">
    <property type="entry name" value="fungal_TF_MHR"/>
    <property type="match status" value="1"/>
</dbReference>
<keyword evidence="9" id="KW-1185">Reference proteome</keyword>
<feature type="region of interest" description="Disordered" evidence="6">
    <location>
        <begin position="52"/>
        <end position="83"/>
    </location>
</feature>
<dbReference type="PANTHER" id="PTHR47338:SF29">
    <property type="entry name" value="ZN(2)-C6 FUNGAL-TYPE DOMAIN-CONTAINING PROTEIN"/>
    <property type="match status" value="1"/>
</dbReference>
<evidence type="ECO:0000313" key="8">
    <source>
        <dbReference type="EMBL" id="KAK7465651.1"/>
    </source>
</evidence>
<sequence>MPKAAQNSSHSSAPNPLAGHADLISSLLRRVISDAKRPCSTCVRSYNHAVSHAPAGAEHPPVLECTFDEPPDNSSSGDVPKTKYEKLESRIAELEGLLRDKELMENRAKSSASPSTVTLSTTDELHTNEAVSSQLGNSFNGSPEISIISSAAQAAVSGTGSSPGPGMDMIWSQWPQNLPGAELLKHLVDAFFVFHPHARLLFHYSSFMACLALPPNHPRFPSIPVLHAICAVGALFTAAVTSPPPMSFTEISPEEIFTQRHRLREDRPDTFAEMQAKFAKDAANELEYLGMDLLQVLQTNILLSWYYWSHAK</sequence>
<proteinExistence type="predicted"/>
<evidence type="ECO:0000256" key="3">
    <source>
        <dbReference type="ARBA" id="ARBA00023015"/>
    </source>
</evidence>
<name>A0ABR1JLK2_9AGAR</name>
<evidence type="ECO:0000256" key="2">
    <source>
        <dbReference type="ARBA" id="ARBA00022723"/>
    </source>
</evidence>
<gene>
    <name evidence="8" type="ORF">VKT23_005623</name>
    <name evidence="7" type="ORF">VKT23_007026</name>
</gene>
<comment type="caution">
    <text evidence="7">The sequence shown here is derived from an EMBL/GenBank/DDBJ whole genome shotgun (WGS) entry which is preliminary data.</text>
</comment>
<keyword evidence="2" id="KW-0479">Metal-binding</keyword>
<protein>
    <recommendedName>
        <fullName evidence="10">Transcription factor domain-containing protein</fullName>
    </recommendedName>
</protein>
<dbReference type="Proteomes" id="UP001498398">
    <property type="component" value="Unassembled WGS sequence"/>
</dbReference>
<dbReference type="InterPro" id="IPR050815">
    <property type="entry name" value="TF_fung"/>
</dbReference>
<evidence type="ECO:0000256" key="5">
    <source>
        <dbReference type="ARBA" id="ARBA00023242"/>
    </source>
</evidence>
<evidence type="ECO:0000313" key="9">
    <source>
        <dbReference type="Proteomes" id="UP001498398"/>
    </source>
</evidence>
<dbReference type="EMBL" id="JBANRG010000009">
    <property type="protein sequence ID" value="KAK7463683.1"/>
    <property type="molecule type" value="Genomic_DNA"/>
</dbReference>
<evidence type="ECO:0000313" key="7">
    <source>
        <dbReference type="EMBL" id="KAK7463683.1"/>
    </source>
</evidence>
<evidence type="ECO:0000256" key="4">
    <source>
        <dbReference type="ARBA" id="ARBA00023163"/>
    </source>
</evidence>
<keyword evidence="4" id="KW-0804">Transcription</keyword>
<comment type="subcellular location">
    <subcellularLocation>
        <location evidence="1">Nucleus</location>
    </subcellularLocation>
</comment>
<organism evidence="7 9">
    <name type="scientific">Marasmiellus scandens</name>
    <dbReference type="NCBI Taxonomy" id="2682957"/>
    <lineage>
        <taxon>Eukaryota</taxon>
        <taxon>Fungi</taxon>
        <taxon>Dikarya</taxon>
        <taxon>Basidiomycota</taxon>
        <taxon>Agaricomycotina</taxon>
        <taxon>Agaricomycetes</taxon>
        <taxon>Agaricomycetidae</taxon>
        <taxon>Agaricales</taxon>
        <taxon>Marasmiineae</taxon>
        <taxon>Omphalotaceae</taxon>
        <taxon>Marasmiellus</taxon>
    </lineage>
</organism>
<accession>A0ABR1JLK2</accession>
<evidence type="ECO:0000256" key="1">
    <source>
        <dbReference type="ARBA" id="ARBA00004123"/>
    </source>
</evidence>
<evidence type="ECO:0000256" key="6">
    <source>
        <dbReference type="SAM" id="MobiDB-lite"/>
    </source>
</evidence>